<dbReference type="PROSITE" id="PS00972">
    <property type="entry name" value="USP_1"/>
    <property type="match status" value="1"/>
</dbReference>
<organism evidence="10 11">
    <name type="scientific">Collybiopsis confluens</name>
    <dbReference type="NCBI Taxonomy" id="2823264"/>
    <lineage>
        <taxon>Eukaryota</taxon>
        <taxon>Fungi</taxon>
        <taxon>Dikarya</taxon>
        <taxon>Basidiomycota</taxon>
        <taxon>Agaricomycotina</taxon>
        <taxon>Agaricomycetes</taxon>
        <taxon>Agaricomycetidae</taxon>
        <taxon>Agaricales</taxon>
        <taxon>Marasmiineae</taxon>
        <taxon>Omphalotaceae</taxon>
        <taxon>Collybiopsis</taxon>
    </lineage>
</organism>
<dbReference type="OrthoDB" id="420187at2759"/>
<dbReference type="InterPro" id="IPR038765">
    <property type="entry name" value="Papain-like_cys_pep_sf"/>
</dbReference>
<dbReference type="EC" id="3.4.19.12" evidence="7"/>
<comment type="caution">
    <text evidence="10">The sequence shown here is derived from an EMBL/GenBank/DDBJ whole genome shotgun (WGS) entry which is preliminary data.</text>
</comment>
<dbReference type="InterPro" id="IPR018200">
    <property type="entry name" value="USP_CS"/>
</dbReference>
<feature type="compositionally biased region" description="Low complexity" evidence="8">
    <location>
        <begin position="512"/>
        <end position="524"/>
    </location>
</feature>
<dbReference type="PROSITE" id="PS50235">
    <property type="entry name" value="USP_3"/>
    <property type="match status" value="1"/>
</dbReference>
<evidence type="ECO:0000256" key="1">
    <source>
        <dbReference type="ARBA" id="ARBA00000707"/>
    </source>
</evidence>
<keyword evidence="11" id="KW-1185">Reference proteome</keyword>
<dbReference type="EMBL" id="JAACJN010000003">
    <property type="protein sequence ID" value="KAF5393139.1"/>
    <property type="molecule type" value="Genomic_DNA"/>
</dbReference>
<comment type="catalytic activity">
    <reaction evidence="1 7">
        <text>Thiol-dependent hydrolysis of ester, thioester, amide, peptide and isopeptide bonds formed by the C-terminal Gly of ubiquitin (a 76-residue protein attached to proteins as an intracellular targeting signal).</text>
        <dbReference type="EC" id="3.4.19.12"/>
    </reaction>
</comment>
<evidence type="ECO:0000256" key="3">
    <source>
        <dbReference type="ARBA" id="ARBA00022670"/>
    </source>
</evidence>
<feature type="compositionally biased region" description="Pro residues" evidence="8">
    <location>
        <begin position="589"/>
        <end position="601"/>
    </location>
</feature>
<feature type="domain" description="USP" evidence="9">
    <location>
        <begin position="129"/>
        <end position="444"/>
    </location>
</feature>
<sequence length="659" mass="72345">MLASPLFMTPQANPFSPQKSLSSDENQQYRPSKDIEAFNNLLPPPIEFVEGSSSDALAVTEGKYEPINATPKRITKAEKAASSEDKSSESRSLASSSKSSQPNPPSAKIKALFSGDIDLSWPHDARLGSGLFNGGNTCFLNSSLQCLVHTPPLLHLLRKHDPKNCRFLSLPLNLFKLRLFSGPSKNKFCMSCSLRAVAIQSHSSRTPFSPNAITSRLQVIAKHMRRGRQEDSHEFLRYAIDALQKSCLEGYPPKIDPKLAETTWIHKLFGGRLRSQVSCKSCGHNSDTFDGMLDLSLDIHHSQTLKDALRKFVAPDHLKGADKYKCEKCKKYVDAEKRFTIHEAPIVLTVHLKRFSPLGSKIGNLVTYDEQLSLEPYMSKGQYGPTYYLYGVICHAGGGPHSGHYYAFVKGKDNRWYEMNDDSVSSASPPTRNKNSYILFYLRNKGQKLESAMRISAPSGSPSSLSFTPTQIHKSGVAAQMQKKKRPRDDEVGAPSGQGPSTNKPFIGPLLPSQSESSESSPSQAKRPKLGDLDPQATVIKRKIASAKAQGSLPSLVGAYGSDEDEDVGEVAERPEETGSKLPNDQRKSPPPPRHSCPPPVSAASKVSGPIPPSTFYGTPSASKRKSFGLGPANRRMDRGNGYNPYTVTYGKKKKFRAF</sequence>
<evidence type="ECO:0000256" key="4">
    <source>
        <dbReference type="ARBA" id="ARBA00022786"/>
    </source>
</evidence>
<evidence type="ECO:0000256" key="2">
    <source>
        <dbReference type="ARBA" id="ARBA00009085"/>
    </source>
</evidence>
<dbReference type="InterPro" id="IPR001394">
    <property type="entry name" value="Peptidase_C19_UCH"/>
</dbReference>
<dbReference type="GO" id="GO:0004843">
    <property type="term" value="F:cysteine-type deubiquitinase activity"/>
    <property type="evidence" value="ECO:0007669"/>
    <property type="project" value="UniProtKB-UniRule"/>
</dbReference>
<feature type="compositionally biased region" description="Polar residues" evidence="8">
    <location>
        <begin position="10"/>
        <end position="30"/>
    </location>
</feature>
<keyword evidence="4 7" id="KW-0833">Ubl conjugation pathway</keyword>
<dbReference type="AlphaFoldDB" id="A0A8H5I142"/>
<dbReference type="Pfam" id="PF00443">
    <property type="entry name" value="UCH"/>
    <property type="match status" value="1"/>
</dbReference>
<feature type="region of interest" description="Disordered" evidence="8">
    <location>
        <begin position="62"/>
        <end position="107"/>
    </location>
</feature>
<protein>
    <recommendedName>
        <fullName evidence="7">Ubiquitin carboxyl-terminal hydrolase</fullName>
        <ecNumber evidence="7">3.4.19.12</ecNumber>
    </recommendedName>
</protein>
<evidence type="ECO:0000256" key="5">
    <source>
        <dbReference type="ARBA" id="ARBA00022801"/>
    </source>
</evidence>
<evidence type="ECO:0000256" key="8">
    <source>
        <dbReference type="SAM" id="MobiDB-lite"/>
    </source>
</evidence>
<evidence type="ECO:0000313" key="10">
    <source>
        <dbReference type="EMBL" id="KAF5393139.1"/>
    </source>
</evidence>
<keyword evidence="3 7" id="KW-0645">Protease</keyword>
<keyword evidence="5 7" id="KW-0378">Hydrolase</keyword>
<proteinExistence type="inferred from homology"/>
<dbReference type="GO" id="GO:0016579">
    <property type="term" value="P:protein deubiquitination"/>
    <property type="evidence" value="ECO:0007669"/>
    <property type="project" value="InterPro"/>
</dbReference>
<evidence type="ECO:0000256" key="7">
    <source>
        <dbReference type="RuleBase" id="RU366025"/>
    </source>
</evidence>
<feature type="region of interest" description="Disordered" evidence="8">
    <location>
        <begin position="554"/>
        <end position="648"/>
    </location>
</feature>
<dbReference type="PROSITE" id="PS00973">
    <property type="entry name" value="USP_2"/>
    <property type="match status" value="1"/>
</dbReference>
<comment type="similarity">
    <text evidence="2 7">Belongs to the peptidase C19 family.</text>
</comment>
<dbReference type="GO" id="GO:0006508">
    <property type="term" value="P:proteolysis"/>
    <property type="evidence" value="ECO:0007669"/>
    <property type="project" value="UniProtKB-KW"/>
</dbReference>
<feature type="compositionally biased region" description="Basic and acidic residues" evidence="8">
    <location>
        <begin position="75"/>
        <end position="89"/>
    </location>
</feature>
<feature type="region of interest" description="Disordered" evidence="8">
    <location>
        <begin position="1"/>
        <end position="38"/>
    </location>
</feature>
<dbReference type="GO" id="GO:0005829">
    <property type="term" value="C:cytosol"/>
    <property type="evidence" value="ECO:0007669"/>
    <property type="project" value="TreeGrafter"/>
</dbReference>
<dbReference type="InterPro" id="IPR028889">
    <property type="entry name" value="USP"/>
</dbReference>
<evidence type="ECO:0000256" key="6">
    <source>
        <dbReference type="ARBA" id="ARBA00022807"/>
    </source>
</evidence>
<name>A0A8H5I142_9AGAR</name>
<gene>
    <name evidence="10" type="ORF">D9757_001305</name>
</gene>
<dbReference type="InterPro" id="IPR050164">
    <property type="entry name" value="Peptidase_C19"/>
</dbReference>
<evidence type="ECO:0000313" key="11">
    <source>
        <dbReference type="Proteomes" id="UP000518752"/>
    </source>
</evidence>
<feature type="region of interest" description="Disordered" evidence="8">
    <location>
        <begin position="474"/>
        <end position="535"/>
    </location>
</feature>
<keyword evidence="6 7" id="KW-0788">Thiol protease</keyword>
<dbReference type="GO" id="GO:0005634">
    <property type="term" value="C:nucleus"/>
    <property type="evidence" value="ECO:0007669"/>
    <property type="project" value="TreeGrafter"/>
</dbReference>
<evidence type="ECO:0000259" key="9">
    <source>
        <dbReference type="PROSITE" id="PS50235"/>
    </source>
</evidence>
<reference evidence="10 11" key="1">
    <citation type="journal article" date="2020" name="ISME J.">
        <title>Uncovering the hidden diversity of litter-decomposition mechanisms in mushroom-forming fungi.</title>
        <authorList>
            <person name="Floudas D."/>
            <person name="Bentzer J."/>
            <person name="Ahren D."/>
            <person name="Johansson T."/>
            <person name="Persson P."/>
            <person name="Tunlid A."/>
        </authorList>
    </citation>
    <scope>NUCLEOTIDE SEQUENCE [LARGE SCALE GENOMIC DNA]</scope>
    <source>
        <strain evidence="10 11">CBS 406.79</strain>
    </source>
</reference>
<feature type="compositionally biased region" description="Low complexity" evidence="8">
    <location>
        <begin position="90"/>
        <end position="101"/>
    </location>
</feature>
<dbReference type="FunFam" id="3.90.70.10:FF:000119">
    <property type="entry name" value="Ubiquitin specific peptidase 36"/>
    <property type="match status" value="1"/>
</dbReference>
<accession>A0A8H5I142</accession>
<dbReference type="PANTHER" id="PTHR24006">
    <property type="entry name" value="UBIQUITIN CARBOXYL-TERMINAL HYDROLASE"/>
    <property type="match status" value="1"/>
</dbReference>
<dbReference type="SUPFAM" id="SSF54001">
    <property type="entry name" value="Cysteine proteinases"/>
    <property type="match status" value="1"/>
</dbReference>
<dbReference type="Proteomes" id="UP000518752">
    <property type="component" value="Unassembled WGS sequence"/>
</dbReference>
<dbReference type="Gene3D" id="3.90.70.10">
    <property type="entry name" value="Cysteine proteinases"/>
    <property type="match status" value="1"/>
</dbReference>
<feature type="compositionally biased region" description="Basic and acidic residues" evidence="8">
    <location>
        <begin position="571"/>
        <end position="588"/>
    </location>
</feature>
<dbReference type="PANTHER" id="PTHR24006:SF758">
    <property type="entry name" value="UBIQUITIN CARBOXYL-TERMINAL HYDROLASE 36"/>
    <property type="match status" value="1"/>
</dbReference>